<organism evidence="9 10">
    <name type="scientific">Orchesella dallaii</name>
    <dbReference type="NCBI Taxonomy" id="48710"/>
    <lineage>
        <taxon>Eukaryota</taxon>
        <taxon>Metazoa</taxon>
        <taxon>Ecdysozoa</taxon>
        <taxon>Arthropoda</taxon>
        <taxon>Hexapoda</taxon>
        <taxon>Collembola</taxon>
        <taxon>Entomobryomorpha</taxon>
        <taxon>Entomobryoidea</taxon>
        <taxon>Orchesellidae</taxon>
        <taxon>Orchesellinae</taxon>
        <taxon>Orchesella</taxon>
    </lineage>
</organism>
<keyword evidence="5" id="KW-0811">Translocation</keyword>
<keyword evidence="10" id="KW-1185">Reference proteome</keyword>
<dbReference type="PANTHER" id="PTHR13437:SF2">
    <property type="entry name" value="NUCLEOPORIN P58_P45"/>
    <property type="match status" value="1"/>
</dbReference>
<keyword evidence="4" id="KW-0653">Protein transport</keyword>
<evidence type="ECO:0000256" key="6">
    <source>
        <dbReference type="ARBA" id="ARBA00023132"/>
    </source>
</evidence>
<keyword evidence="2" id="KW-0813">Transport</keyword>
<sequence length="357" mass="38148">MMNLQPATSVPSTGFTFGGGLAPQQPAAPPASVPQNPGPLSGTMSLGGLGGVPGTGGNTRISSLVMGADPGTGWSARNENKAVQELPVPPEVLALVEDLKNQMKNHKTVMLEITRATDLDIDTVAEQIEEVRLGINTLTNVIHKQELQSASLMKDMQEISKDVDLVSQSRDVPAYGGFGGTSNLVLNFMYDLLDKYAKRMIKYKTEIERAEFSLQTLVEASGSGLNAKDLWASLTATKDTVILLAAQLQQLNEDIRNELSFHKNLSNVLLPSTSKPWFANADQQHSSAPALEKLMATPTAKSSGGGANPTLDAIYNRTYSAFGRIPSVNFSQSYHPSAMGSYLGPTSPACGLKRSKK</sequence>
<evidence type="ECO:0000256" key="3">
    <source>
        <dbReference type="ARBA" id="ARBA00022816"/>
    </source>
</evidence>
<keyword evidence="6" id="KW-0906">Nuclear pore complex</keyword>
<dbReference type="InterPro" id="IPR024882">
    <property type="entry name" value="NUP58/p45/49"/>
</dbReference>
<reference evidence="9 10" key="1">
    <citation type="submission" date="2024-08" db="EMBL/GenBank/DDBJ databases">
        <authorList>
            <person name="Cucini C."/>
            <person name="Frati F."/>
        </authorList>
    </citation>
    <scope>NUCLEOTIDE SEQUENCE [LARGE SCALE GENOMIC DNA]</scope>
</reference>
<name>A0ABP1PXJ6_9HEXA</name>
<feature type="region of interest" description="Disordered" evidence="8">
    <location>
        <begin position="1"/>
        <end position="76"/>
    </location>
</feature>
<dbReference type="PANTHER" id="PTHR13437">
    <property type="entry name" value="NUCLEOPORIN P58/P45 NUCLEOPORIN-LIKE PROTEIN 1"/>
    <property type="match status" value="1"/>
</dbReference>
<evidence type="ECO:0000313" key="9">
    <source>
        <dbReference type="EMBL" id="CAL8081419.1"/>
    </source>
</evidence>
<evidence type="ECO:0000256" key="8">
    <source>
        <dbReference type="SAM" id="MobiDB-lite"/>
    </source>
</evidence>
<comment type="caution">
    <text evidence="9">The sequence shown here is derived from an EMBL/GenBank/DDBJ whole genome shotgun (WGS) entry which is preliminary data.</text>
</comment>
<feature type="compositionally biased region" description="Polar residues" evidence="8">
    <location>
        <begin position="1"/>
        <end position="15"/>
    </location>
</feature>
<protein>
    <recommendedName>
        <fullName evidence="11">Nucleoporin p58/p45</fullName>
    </recommendedName>
</protein>
<comment type="subcellular location">
    <subcellularLocation>
        <location evidence="1">Nucleus</location>
        <location evidence="1">Nuclear pore complex</location>
    </subcellularLocation>
</comment>
<evidence type="ECO:0008006" key="11">
    <source>
        <dbReference type="Google" id="ProtNLM"/>
    </source>
</evidence>
<dbReference type="Proteomes" id="UP001642540">
    <property type="component" value="Unassembled WGS sequence"/>
</dbReference>
<evidence type="ECO:0000256" key="5">
    <source>
        <dbReference type="ARBA" id="ARBA00023010"/>
    </source>
</evidence>
<evidence type="ECO:0000256" key="7">
    <source>
        <dbReference type="ARBA" id="ARBA00023242"/>
    </source>
</evidence>
<proteinExistence type="predicted"/>
<evidence type="ECO:0000256" key="1">
    <source>
        <dbReference type="ARBA" id="ARBA00004567"/>
    </source>
</evidence>
<evidence type="ECO:0000313" key="10">
    <source>
        <dbReference type="Proteomes" id="UP001642540"/>
    </source>
</evidence>
<keyword evidence="7" id="KW-0539">Nucleus</keyword>
<keyword evidence="3" id="KW-0509">mRNA transport</keyword>
<dbReference type="Gene3D" id="6.10.140.1350">
    <property type="match status" value="1"/>
</dbReference>
<feature type="compositionally biased region" description="Gly residues" evidence="8">
    <location>
        <begin position="45"/>
        <end position="57"/>
    </location>
</feature>
<dbReference type="EMBL" id="CAXLJM020000015">
    <property type="protein sequence ID" value="CAL8081419.1"/>
    <property type="molecule type" value="Genomic_DNA"/>
</dbReference>
<accession>A0ABP1PXJ6</accession>
<evidence type="ECO:0000256" key="2">
    <source>
        <dbReference type="ARBA" id="ARBA00022448"/>
    </source>
</evidence>
<gene>
    <name evidence="9" type="ORF">ODALV1_LOCUS4906</name>
</gene>
<evidence type="ECO:0000256" key="4">
    <source>
        <dbReference type="ARBA" id="ARBA00022927"/>
    </source>
</evidence>